<protein>
    <recommendedName>
        <fullName evidence="4">Mucin-7</fullName>
    </recommendedName>
</protein>
<sequence length="714" mass="74990">MSQVKNLRAMFETKGDSSPPDRGRTQQGLSAQPSESPRPLSRVRASFVTVEKDGRLGLQRDTSSDSIPTLSRTISNATESDIAAVAQDRSESPPKVDDPRLSVAVQVPKRMPAPIPEEAMPVTPPNTKAQPPAQIKVSAPTPTSSALRTPGRTSPSKSIETKMAQNGGGSLPSPRKVLAKPLGGTESLPTSGASKLTAKAPANEEAASSKPKSKIVTAAGIPPRGVKNGAAKASSIAAKSTSSSSTQKHRKETSSTIGGKDAHHPTAITKSVPKAISTAKANAKPATYSSGLIVKTPRTPITPRSPTGWVKLAANQCPAEPSNHKALPATDKSTASRMPASADSKTAAAKSSITTMSTKPNPAPLPTFPTNGIGFVKPKPRSPTRPVPLPSSLTTHTASSATKVNVPRQSLSRQSGNFLTLHPPTTTARSASRASVSTVGTAAFGSDGRQSRRQSSTVNRSRPSIGPPPKQATRDHSVTKWEKEVDEGFLARMMRPTQASSLKTADKVHVSSPPRKQLATTTTKKSGAFRESLPLSVKMSVSMPLSLPPYPPACITRKPSYPTILVEEESADAPKIVELTKRDKDVSEPEATEPVLERAATANEATEETPGETAEETDDKSTDNAVHETVDEDANDAPNENVNEDVNEDVNEAVVDAVGEPTLEAADILEKLAATVEGPAESIEEPVETLGSDQGTPATTEVCIEEGEVHEDEC</sequence>
<feature type="compositionally biased region" description="Low complexity" evidence="1">
    <location>
        <begin position="340"/>
        <end position="359"/>
    </location>
</feature>
<feature type="compositionally biased region" description="Polar residues" evidence="1">
    <location>
        <begin position="25"/>
        <end position="35"/>
    </location>
</feature>
<feature type="compositionally biased region" description="Polar residues" evidence="1">
    <location>
        <begin position="407"/>
        <end position="418"/>
    </location>
</feature>
<gene>
    <name evidence="2" type="ORF">SEPCBS57363_004346</name>
</gene>
<feature type="region of interest" description="Disordered" evidence="1">
    <location>
        <begin position="319"/>
        <end position="480"/>
    </location>
</feature>
<feature type="compositionally biased region" description="Basic and acidic residues" evidence="1">
    <location>
        <begin position="11"/>
        <end position="24"/>
    </location>
</feature>
<feature type="region of interest" description="Disordered" evidence="1">
    <location>
        <begin position="496"/>
        <end position="527"/>
    </location>
</feature>
<evidence type="ECO:0000313" key="3">
    <source>
        <dbReference type="Proteomes" id="UP001642501"/>
    </source>
</evidence>
<keyword evidence="3" id="KW-1185">Reference proteome</keyword>
<feature type="region of interest" description="Disordered" evidence="1">
    <location>
        <begin position="679"/>
        <end position="698"/>
    </location>
</feature>
<evidence type="ECO:0008006" key="4">
    <source>
        <dbReference type="Google" id="ProtNLM"/>
    </source>
</evidence>
<organism evidence="2 3">
    <name type="scientific">Sporothrix epigloea</name>
    <dbReference type="NCBI Taxonomy" id="1892477"/>
    <lineage>
        <taxon>Eukaryota</taxon>
        <taxon>Fungi</taxon>
        <taxon>Dikarya</taxon>
        <taxon>Ascomycota</taxon>
        <taxon>Pezizomycotina</taxon>
        <taxon>Sordariomycetes</taxon>
        <taxon>Sordariomycetidae</taxon>
        <taxon>Ophiostomatales</taxon>
        <taxon>Ophiostomataceae</taxon>
        <taxon>Sporothrix</taxon>
    </lineage>
</organism>
<dbReference type="Proteomes" id="UP001642501">
    <property type="component" value="Unassembled WGS sequence"/>
</dbReference>
<feature type="region of interest" description="Disordered" evidence="1">
    <location>
        <begin position="1"/>
        <end position="289"/>
    </location>
</feature>
<reference evidence="2 3" key="1">
    <citation type="submission" date="2024-01" db="EMBL/GenBank/DDBJ databases">
        <authorList>
            <person name="Allen C."/>
            <person name="Tagirdzhanova G."/>
        </authorList>
    </citation>
    <scope>NUCLEOTIDE SEQUENCE [LARGE SCALE GENOMIC DNA]</scope>
    <source>
        <strain evidence="2 3">CBS 573.63</strain>
    </source>
</reference>
<proteinExistence type="predicted"/>
<feature type="compositionally biased region" description="Low complexity" evidence="1">
    <location>
        <begin position="230"/>
        <end position="246"/>
    </location>
</feature>
<accession>A0ABP0DRI5</accession>
<feature type="region of interest" description="Disordered" evidence="1">
    <location>
        <begin position="576"/>
        <end position="649"/>
    </location>
</feature>
<feature type="compositionally biased region" description="Polar residues" evidence="1">
    <location>
        <begin position="60"/>
        <end position="79"/>
    </location>
</feature>
<feature type="compositionally biased region" description="Polar residues" evidence="1">
    <location>
        <begin position="140"/>
        <end position="158"/>
    </location>
</feature>
<comment type="caution">
    <text evidence="2">The sequence shown here is derived from an EMBL/GenBank/DDBJ whole genome shotgun (WGS) entry which is preliminary data.</text>
</comment>
<dbReference type="EMBL" id="CAWUOM010000079">
    <property type="protein sequence ID" value="CAK7270909.1"/>
    <property type="molecule type" value="Genomic_DNA"/>
</dbReference>
<feature type="compositionally biased region" description="Acidic residues" evidence="1">
    <location>
        <begin position="605"/>
        <end position="618"/>
    </location>
</feature>
<feature type="compositionally biased region" description="Low complexity" evidence="1">
    <location>
        <begin position="390"/>
        <end position="402"/>
    </location>
</feature>
<evidence type="ECO:0000313" key="2">
    <source>
        <dbReference type="EMBL" id="CAK7270909.1"/>
    </source>
</evidence>
<feature type="compositionally biased region" description="Low complexity" evidence="1">
    <location>
        <begin position="425"/>
        <end position="443"/>
    </location>
</feature>
<evidence type="ECO:0000256" key="1">
    <source>
        <dbReference type="SAM" id="MobiDB-lite"/>
    </source>
</evidence>
<name>A0ABP0DRI5_9PEZI</name>
<feature type="compositionally biased region" description="Basic and acidic residues" evidence="1">
    <location>
        <begin position="619"/>
        <end position="629"/>
    </location>
</feature>
<feature type="compositionally biased region" description="Basic and acidic residues" evidence="1">
    <location>
        <begin position="88"/>
        <end position="100"/>
    </location>
</feature>
<feature type="compositionally biased region" description="Basic and acidic residues" evidence="1">
    <location>
        <begin position="578"/>
        <end position="587"/>
    </location>
</feature>